<dbReference type="InterPro" id="IPR002763">
    <property type="entry name" value="DUF72"/>
</dbReference>
<dbReference type="InterPro" id="IPR036520">
    <property type="entry name" value="UPF0759_sf"/>
</dbReference>
<accession>M2AAI7</accession>
<dbReference type="EMBL" id="ANMO01000257">
    <property type="protein sequence ID" value="EMB13510.1"/>
    <property type="molecule type" value="Genomic_DNA"/>
</dbReference>
<dbReference type="Proteomes" id="UP000011529">
    <property type="component" value="Unassembled WGS sequence"/>
</dbReference>
<reference evidence="1" key="2">
    <citation type="journal article" date="2013" name="Mar. Genomics">
        <title>Expression of sulfatases in Rhodopirellula baltica and the diversity of sulfatases in the genus Rhodopirellula.</title>
        <authorList>
            <person name="Wegner C.E."/>
            <person name="Richter-Heitmann T."/>
            <person name="Klindworth A."/>
            <person name="Klockow C."/>
            <person name="Richter M."/>
            <person name="Achstetter T."/>
            <person name="Glockner F.O."/>
            <person name="Harder J."/>
        </authorList>
    </citation>
    <scope>NUCLEOTIDE SEQUENCE [LARGE SCALE GENOMIC DNA]</scope>
    <source>
        <strain evidence="1">6C</strain>
    </source>
</reference>
<evidence type="ECO:0000313" key="1">
    <source>
        <dbReference type="EMBL" id="EMB13510.1"/>
    </source>
</evidence>
<protein>
    <submittedName>
        <fullName evidence="1">Protein containing DUF72</fullName>
    </submittedName>
</protein>
<dbReference type="PANTHER" id="PTHR30348:SF9">
    <property type="entry name" value="UPF0759 PROTEIN YECE"/>
    <property type="match status" value="1"/>
</dbReference>
<dbReference type="Gene3D" id="3.20.20.410">
    <property type="entry name" value="Protein of unknown function UPF0759"/>
    <property type="match status" value="1"/>
</dbReference>
<proteinExistence type="predicted"/>
<dbReference type="PANTHER" id="PTHR30348">
    <property type="entry name" value="UNCHARACTERIZED PROTEIN YECE"/>
    <property type="match status" value="1"/>
</dbReference>
<keyword evidence="2" id="KW-1185">Reference proteome</keyword>
<name>M2AAI7_9BACT</name>
<organism evidence="1 2">
    <name type="scientific">Rhodopirellula europaea 6C</name>
    <dbReference type="NCBI Taxonomy" id="1263867"/>
    <lineage>
        <taxon>Bacteria</taxon>
        <taxon>Pseudomonadati</taxon>
        <taxon>Planctomycetota</taxon>
        <taxon>Planctomycetia</taxon>
        <taxon>Pirellulales</taxon>
        <taxon>Pirellulaceae</taxon>
        <taxon>Rhodopirellula</taxon>
    </lineage>
</organism>
<dbReference type="SUPFAM" id="SSF117396">
    <property type="entry name" value="TM1631-like"/>
    <property type="match status" value="1"/>
</dbReference>
<reference evidence="1" key="1">
    <citation type="submission" date="2012-11" db="EMBL/GenBank/DDBJ databases">
        <title>Permanent draft genomes of Rhodopirellula europaea strain SH398 and 6C.</title>
        <authorList>
            <person name="Richter M."/>
            <person name="Richter-Heitmann T."/>
            <person name="Frank C."/>
            <person name="Harder J."/>
            <person name="Glockner F.O."/>
        </authorList>
    </citation>
    <scope>NUCLEOTIDE SEQUENCE</scope>
    <source>
        <strain evidence="1">6C</strain>
    </source>
</reference>
<evidence type="ECO:0000313" key="2">
    <source>
        <dbReference type="Proteomes" id="UP000011529"/>
    </source>
</evidence>
<gene>
    <name evidence="1" type="ORF">RE6C_05738</name>
</gene>
<dbReference type="PATRIC" id="fig|1263867.3.peg.6147"/>
<comment type="caution">
    <text evidence="1">The sequence shown here is derived from an EMBL/GenBank/DDBJ whole genome shotgun (WGS) entry which is preliminary data.</text>
</comment>
<dbReference type="AlphaFoldDB" id="M2AAI7"/>
<sequence length="338" mass="38545">MASGFHMENALLVGRLLYSGSDDFLSTASSTVTPVSRRVKQPNETFSSPSWPISIGAPVWSCDGWGDLVYPKKTPRTEWLSWYTRTFNTVEGNSTFYAVPGEQTFRGWAEQAADGFEFCFKFPKRISHDSMLQHCDDEVREFLARLRVIAKANRLGPTFLQLGPNFGPDRLPILAKFLRRLPRELQWAVELRHHDWFDSADNEARVNDLLRDLQIDKVTFDSRPLFQSPPEDVIEEKSQARKPRTPVRQTVTAQRPMLRIVGRNRVELADTFLDQWLPILVGWLKAGLRPIVFTHTPDDRLAPQFAESLLAKLADAMPGVDFTLPRPPQSPEQLSLLD</sequence>
<dbReference type="Pfam" id="PF01904">
    <property type="entry name" value="DUF72"/>
    <property type="match status" value="1"/>
</dbReference>